<gene>
    <name evidence="1" type="ORF">SAMN05421813_101286</name>
</gene>
<evidence type="ECO:0000313" key="1">
    <source>
        <dbReference type="EMBL" id="SDL70497.1"/>
    </source>
</evidence>
<dbReference type="AlphaFoldDB" id="A0A1G9M960"/>
<dbReference type="Proteomes" id="UP000199226">
    <property type="component" value="Unassembled WGS sequence"/>
</dbReference>
<organism evidence="1 2">
    <name type="scientific">Daejeonella rubra</name>
    <dbReference type="NCBI Taxonomy" id="990371"/>
    <lineage>
        <taxon>Bacteria</taxon>
        <taxon>Pseudomonadati</taxon>
        <taxon>Bacteroidota</taxon>
        <taxon>Sphingobacteriia</taxon>
        <taxon>Sphingobacteriales</taxon>
        <taxon>Sphingobacteriaceae</taxon>
        <taxon>Daejeonella</taxon>
    </lineage>
</organism>
<evidence type="ECO:0000313" key="2">
    <source>
        <dbReference type="Proteomes" id="UP000199226"/>
    </source>
</evidence>
<accession>A0A1G9M960</accession>
<dbReference type="EMBL" id="FNHH01000001">
    <property type="protein sequence ID" value="SDL70497.1"/>
    <property type="molecule type" value="Genomic_DNA"/>
</dbReference>
<proteinExistence type="predicted"/>
<name>A0A1G9M960_9SPHI</name>
<reference evidence="2" key="1">
    <citation type="submission" date="2016-10" db="EMBL/GenBank/DDBJ databases">
        <authorList>
            <person name="Varghese N."/>
            <person name="Submissions S."/>
        </authorList>
    </citation>
    <scope>NUCLEOTIDE SEQUENCE [LARGE SCALE GENOMIC DNA]</scope>
    <source>
        <strain evidence="2">DSM 24536</strain>
    </source>
</reference>
<protein>
    <submittedName>
        <fullName evidence="1">Uncharacterized protein</fullName>
    </submittedName>
</protein>
<sequence>MSAVDPLPVIYYFKVNSKDDYTKRKRCYSAPNIKRP</sequence>
<keyword evidence="2" id="KW-1185">Reference proteome</keyword>